<keyword evidence="10 13" id="KW-0472">Membrane</keyword>
<dbReference type="GO" id="GO:0016887">
    <property type="term" value="F:ATP hydrolysis activity"/>
    <property type="evidence" value="ECO:0007669"/>
    <property type="project" value="InterPro"/>
</dbReference>
<evidence type="ECO:0000256" key="13">
    <source>
        <dbReference type="SAM" id="Phobius"/>
    </source>
</evidence>
<dbReference type="InterPro" id="IPR050747">
    <property type="entry name" value="Mitochondrial_chaperone_BCS1"/>
</dbReference>
<proteinExistence type="inferred from homology"/>
<dbReference type="SMART" id="SM01024">
    <property type="entry name" value="BCS1_N"/>
    <property type="match status" value="1"/>
</dbReference>
<evidence type="ECO:0000256" key="12">
    <source>
        <dbReference type="SAM" id="MobiDB-lite"/>
    </source>
</evidence>
<dbReference type="EMBL" id="JAACJK010000163">
    <property type="protein sequence ID" value="KAF5326000.1"/>
    <property type="molecule type" value="Genomic_DNA"/>
</dbReference>
<dbReference type="SUPFAM" id="SSF52540">
    <property type="entry name" value="P-loop containing nucleoside triphosphate hydrolases"/>
    <property type="match status" value="1"/>
</dbReference>
<organism evidence="16 17">
    <name type="scientific">Ephemerocybe angulata</name>
    <dbReference type="NCBI Taxonomy" id="980116"/>
    <lineage>
        <taxon>Eukaryota</taxon>
        <taxon>Fungi</taxon>
        <taxon>Dikarya</taxon>
        <taxon>Basidiomycota</taxon>
        <taxon>Agaricomycotina</taxon>
        <taxon>Agaricomycetes</taxon>
        <taxon>Agaricomycetidae</taxon>
        <taxon>Agaricales</taxon>
        <taxon>Agaricineae</taxon>
        <taxon>Psathyrellaceae</taxon>
        <taxon>Ephemerocybe</taxon>
    </lineage>
</organism>
<evidence type="ECO:0000256" key="5">
    <source>
        <dbReference type="ARBA" id="ARBA00022792"/>
    </source>
</evidence>
<evidence type="ECO:0000313" key="16">
    <source>
        <dbReference type="EMBL" id="KAF5326000.1"/>
    </source>
</evidence>
<feature type="transmembrane region" description="Helical" evidence="13">
    <location>
        <begin position="63"/>
        <end position="84"/>
    </location>
</feature>
<gene>
    <name evidence="16" type="ORF">D9611_000743</name>
</gene>
<feature type="domain" description="AAA+ ATPase" evidence="14">
    <location>
        <begin position="295"/>
        <end position="443"/>
    </location>
</feature>
<keyword evidence="8 13" id="KW-1133">Transmembrane helix</keyword>
<evidence type="ECO:0000259" key="15">
    <source>
        <dbReference type="SMART" id="SM01024"/>
    </source>
</evidence>
<evidence type="ECO:0000313" key="17">
    <source>
        <dbReference type="Proteomes" id="UP000541558"/>
    </source>
</evidence>
<comment type="catalytic activity">
    <reaction evidence="11">
        <text>ATP + H2O = ADP + phosphate + H(+)</text>
        <dbReference type="Rhea" id="RHEA:13065"/>
        <dbReference type="ChEBI" id="CHEBI:15377"/>
        <dbReference type="ChEBI" id="CHEBI:15378"/>
        <dbReference type="ChEBI" id="CHEBI:30616"/>
        <dbReference type="ChEBI" id="CHEBI:43474"/>
        <dbReference type="ChEBI" id="CHEBI:456216"/>
    </reaction>
    <physiologicalReaction direction="left-to-right" evidence="11">
        <dbReference type="Rhea" id="RHEA:13066"/>
    </physiologicalReaction>
</comment>
<evidence type="ECO:0000256" key="9">
    <source>
        <dbReference type="ARBA" id="ARBA00023128"/>
    </source>
</evidence>
<accession>A0A8H5BMB2</accession>
<keyword evidence="4" id="KW-0547">Nucleotide-binding</keyword>
<comment type="subcellular location">
    <subcellularLocation>
        <location evidence="1">Mitochondrion inner membrane</location>
        <topology evidence="1">Single-pass membrane protein</topology>
    </subcellularLocation>
</comment>
<evidence type="ECO:0000256" key="6">
    <source>
        <dbReference type="ARBA" id="ARBA00022801"/>
    </source>
</evidence>
<evidence type="ECO:0000256" key="4">
    <source>
        <dbReference type="ARBA" id="ARBA00022741"/>
    </source>
</evidence>
<feature type="region of interest" description="Disordered" evidence="12">
    <location>
        <begin position="552"/>
        <end position="573"/>
    </location>
</feature>
<evidence type="ECO:0000256" key="3">
    <source>
        <dbReference type="ARBA" id="ARBA00022692"/>
    </source>
</evidence>
<comment type="similarity">
    <text evidence="2">Belongs to the AAA ATPase family. BCS1 subfamily.</text>
</comment>
<dbReference type="GO" id="GO:0005743">
    <property type="term" value="C:mitochondrial inner membrane"/>
    <property type="evidence" value="ECO:0007669"/>
    <property type="project" value="UniProtKB-SubCell"/>
</dbReference>
<comment type="caution">
    <text evidence="16">The sequence shown here is derived from an EMBL/GenBank/DDBJ whole genome shotgun (WGS) entry which is preliminary data.</text>
</comment>
<keyword evidence="17" id="KW-1185">Reference proteome</keyword>
<dbReference type="InterPro" id="IPR003959">
    <property type="entry name" value="ATPase_AAA_core"/>
</dbReference>
<feature type="region of interest" description="Disordered" evidence="12">
    <location>
        <begin position="620"/>
        <end position="639"/>
    </location>
</feature>
<dbReference type="InterPro" id="IPR057495">
    <property type="entry name" value="AAA_lid_BCS1"/>
</dbReference>
<dbReference type="Proteomes" id="UP000541558">
    <property type="component" value="Unassembled WGS sequence"/>
</dbReference>
<dbReference type="Pfam" id="PF00004">
    <property type="entry name" value="AAA"/>
    <property type="match status" value="2"/>
</dbReference>
<keyword evidence="9" id="KW-0496">Mitochondrion</keyword>
<evidence type="ECO:0008006" key="18">
    <source>
        <dbReference type="Google" id="ProtNLM"/>
    </source>
</evidence>
<dbReference type="InterPro" id="IPR027417">
    <property type="entry name" value="P-loop_NTPase"/>
</dbReference>
<evidence type="ECO:0000256" key="10">
    <source>
        <dbReference type="ARBA" id="ARBA00023136"/>
    </source>
</evidence>
<dbReference type="SMART" id="SM00382">
    <property type="entry name" value="AAA"/>
    <property type="match status" value="1"/>
</dbReference>
<dbReference type="AlphaFoldDB" id="A0A8H5BMB2"/>
<name>A0A8H5BMB2_9AGAR</name>
<dbReference type="OrthoDB" id="10251412at2759"/>
<evidence type="ECO:0000256" key="11">
    <source>
        <dbReference type="ARBA" id="ARBA00048778"/>
    </source>
</evidence>
<feature type="domain" description="BCS1 N-terminal" evidence="15">
    <location>
        <begin position="67"/>
        <end position="264"/>
    </location>
</feature>
<dbReference type="InterPro" id="IPR014851">
    <property type="entry name" value="BCS1_N"/>
</dbReference>
<sequence>MDAYGMYPPGPNMDAFGSGDLPDWISSLLNFAASVTGVSMFASLLNSSGLGETTGMQNPSLKILLMLGLGYVLNVARKVALWAYQRFSFQYYITAQFQEGDPTYEWLVLLLTSEKVWKKSKDFRVTSKTSQMKWSIGLSTTTSAVKEEDDENAEYVPTYSAPQIWRWNGYWIEVTRNVVPRTPMDGYYGGSPNPHGTGSSLYLTIYTFDMQVLSKLVETARKKYFEVSRPYIIIHTIDTLQPNYGPVLSWNNVKRKNRRPLESIILTEGVIDSIIQDAREFIDMEEWYMDAGIPHRRGYLLHGPPGTGKSSTIFAIAGELGMEIYSLSLAANFVDDSVLARAATSIPKNSIFLIEDIDCAFPSREDESPTDPNIMSPYGMYTRPRIPGTRSAVTLSGLLNVLDGVGSEEGKLFFATTNYIDHLDAALLRPGRIDMKVEYHLSNKDQAAALFRRFYPTKHIKLTDTYPSPRIGTVPLIDHPIPAPAPRDAEVSDLDEKRATVAERIARMADSFAEKIPEGQFSTAELQGYLLGYKKEPVYAVESIAPWIEREQAQREEKRRREESKRAKAKEKSKEMLAQAGLAMYSAAASSGMVMAPMPPAVVAETAGDVDAVAGLARKTLPSPTLEKEGEISVVPLEE</sequence>
<dbReference type="Gene3D" id="3.40.50.300">
    <property type="entry name" value="P-loop containing nucleotide triphosphate hydrolases"/>
    <property type="match status" value="1"/>
</dbReference>
<dbReference type="PANTHER" id="PTHR23070">
    <property type="entry name" value="BCS1 AAA-TYPE ATPASE"/>
    <property type="match status" value="1"/>
</dbReference>
<feature type="transmembrane region" description="Helical" evidence="13">
    <location>
        <begin position="24"/>
        <end position="42"/>
    </location>
</feature>
<evidence type="ECO:0000256" key="7">
    <source>
        <dbReference type="ARBA" id="ARBA00022840"/>
    </source>
</evidence>
<evidence type="ECO:0000259" key="14">
    <source>
        <dbReference type="SMART" id="SM00382"/>
    </source>
</evidence>
<reference evidence="16 17" key="1">
    <citation type="journal article" date="2020" name="ISME J.">
        <title>Uncovering the hidden diversity of litter-decomposition mechanisms in mushroom-forming fungi.</title>
        <authorList>
            <person name="Floudas D."/>
            <person name="Bentzer J."/>
            <person name="Ahren D."/>
            <person name="Johansson T."/>
            <person name="Persson P."/>
            <person name="Tunlid A."/>
        </authorList>
    </citation>
    <scope>NUCLEOTIDE SEQUENCE [LARGE SCALE GENOMIC DNA]</scope>
    <source>
        <strain evidence="16 17">CBS 175.51</strain>
    </source>
</reference>
<evidence type="ECO:0000256" key="2">
    <source>
        <dbReference type="ARBA" id="ARBA00007448"/>
    </source>
</evidence>
<keyword evidence="3 13" id="KW-0812">Transmembrane</keyword>
<keyword evidence="5" id="KW-0999">Mitochondrion inner membrane</keyword>
<evidence type="ECO:0000256" key="8">
    <source>
        <dbReference type="ARBA" id="ARBA00022989"/>
    </source>
</evidence>
<protein>
    <recommendedName>
        <fullName evidence="18">P-loop containing nucleoside triphosphate hydrolase protein</fullName>
    </recommendedName>
</protein>
<keyword evidence="7" id="KW-0067">ATP-binding</keyword>
<dbReference type="GO" id="GO:0005524">
    <property type="term" value="F:ATP binding"/>
    <property type="evidence" value="ECO:0007669"/>
    <property type="project" value="UniProtKB-KW"/>
</dbReference>
<dbReference type="InterPro" id="IPR003593">
    <property type="entry name" value="AAA+_ATPase"/>
</dbReference>
<dbReference type="Pfam" id="PF25426">
    <property type="entry name" value="AAA_lid_BCS1"/>
    <property type="match status" value="1"/>
</dbReference>
<keyword evidence="6" id="KW-0378">Hydrolase</keyword>
<evidence type="ECO:0000256" key="1">
    <source>
        <dbReference type="ARBA" id="ARBA00004434"/>
    </source>
</evidence>
<dbReference type="Pfam" id="PF08740">
    <property type="entry name" value="BCS1_N"/>
    <property type="match status" value="1"/>
</dbReference>